<reference evidence="2" key="1">
    <citation type="submission" date="2019-09" db="UniProtKB">
        <authorList>
            <consortium name="WormBaseParasite"/>
        </authorList>
    </citation>
    <scope>IDENTIFICATION</scope>
</reference>
<dbReference type="SUPFAM" id="SSF53474">
    <property type="entry name" value="alpha/beta-Hydrolases"/>
    <property type="match status" value="1"/>
</dbReference>
<sequence>LLGYSLGTAVASDLAASAPDGLTGVVLVAPFTSGLRLFREQPTLEKSSRIDRFTTIDKVKHIKVPLLVCHGCRDEAIPYEHGTEIEKKALRPVQAFLLPEADHMSIFNGKYLQPFQRIRL</sequence>
<organism evidence="1 2">
    <name type="scientific">Heligmosomoides polygyrus</name>
    <name type="common">Parasitic roundworm</name>
    <dbReference type="NCBI Taxonomy" id="6339"/>
    <lineage>
        <taxon>Eukaryota</taxon>
        <taxon>Metazoa</taxon>
        <taxon>Ecdysozoa</taxon>
        <taxon>Nematoda</taxon>
        <taxon>Chromadorea</taxon>
        <taxon>Rhabditida</taxon>
        <taxon>Rhabditina</taxon>
        <taxon>Rhabditomorpha</taxon>
        <taxon>Strongyloidea</taxon>
        <taxon>Heligmosomidae</taxon>
        <taxon>Heligmosomoides</taxon>
    </lineage>
</organism>
<dbReference type="InterPro" id="IPR029058">
    <property type="entry name" value="AB_hydrolase_fold"/>
</dbReference>
<evidence type="ECO:0000313" key="1">
    <source>
        <dbReference type="Proteomes" id="UP000050761"/>
    </source>
</evidence>
<dbReference type="PANTHER" id="PTHR12277:SF39">
    <property type="entry name" value="SERINE AMINOPEPTIDASE S33 DOMAIN-CONTAINING PROTEIN"/>
    <property type="match status" value="1"/>
</dbReference>
<accession>A0A183FKV5</accession>
<evidence type="ECO:0000313" key="2">
    <source>
        <dbReference type="WBParaSite" id="HPBE_0000781501-mRNA-1"/>
    </source>
</evidence>
<dbReference type="GO" id="GO:0005886">
    <property type="term" value="C:plasma membrane"/>
    <property type="evidence" value="ECO:0007669"/>
    <property type="project" value="TreeGrafter"/>
</dbReference>
<dbReference type="GO" id="GO:0010008">
    <property type="term" value="C:endosome membrane"/>
    <property type="evidence" value="ECO:0007669"/>
    <property type="project" value="TreeGrafter"/>
</dbReference>
<dbReference type="PANTHER" id="PTHR12277">
    <property type="entry name" value="ALPHA/BETA HYDROLASE DOMAIN-CONTAINING PROTEIN"/>
    <property type="match status" value="1"/>
</dbReference>
<dbReference type="Gene3D" id="3.40.50.1820">
    <property type="entry name" value="alpha/beta hydrolase"/>
    <property type="match status" value="1"/>
</dbReference>
<dbReference type="Proteomes" id="UP000050761">
    <property type="component" value="Unassembled WGS sequence"/>
</dbReference>
<protein>
    <submittedName>
        <fullName evidence="2">FSH1 domain-containing protein</fullName>
    </submittedName>
</protein>
<dbReference type="GO" id="GO:0008474">
    <property type="term" value="F:palmitoyl-(protein) hydrolase activity"/>
    <property type="evidence" value="ECO:0007669"/>
    <property type="project" value="TreeGrafter"/>
</dbReference>
<name>A0A183FKV5_HELPZ</name>
<dbReference type="AlphaFoldDB" id="A0A183FKV5"/>
<dbReference type="WBParaSite" id="HPBE_0000781501-mRNA-1">
    <property type="protein sequence ID" value="HPBE_0000781501-mRNA-1"/>
    <property type="gene ID" value="HPBE_0000781501"/>
</dbReference>
<keyword evidence="1" id="KW-1185">Reference proteome</keyword>
<proteinExistence type="predicted"/>